<sequence>MMTEPKTQMSSTAVIERDTYKRITAYVPCWQVPIIGTDMSCEELLALMKMQEDIPCVIVVDKNELSLGDYYEG</sequence>
<name>A0ABW4DBQ3_9BACL</name>
<protein>
    <recommendedName>
        <fullName evidence="3">CBS domain-containing protein</fullName>
    </recommendedName>
</protein>
<accession>A0ABW4DBQ3</accession>
<reference evidence="2" key="1">
    <citation type="journal article" date="2019" name="Int. J. Syst. Evol. Microbiol.">
        <title>The Global Catalogue of Microorganisms (GCM) 10K type strain sequencing project: providing services to taxonomists for standard genome sequencing and annotation.</title>
        <authorList>
            <consortium name="The Broad Institute Genomics Platform"/>
            <consortium name="The Broad Institute Genome Sequencing Center for Infectious Disease"/>
            <person name="Wu L."/>
            <person name="Ma J."/>
        </authorList>
    </citation>
    <scope>NUCLEOTIDE SEQUENCE [LARGE SCALE GENOMIC DNA]</scope>
    <source>
        <strain evidence="2">CCM 9147</strain>
    </source>
</reference>
<organism evidence="1 2">
    <name type="scientific">Paenibacillus farraposensis</name>
    <dbReference type="NCBI Taxonomy" id="2807095"/>
    <lineage>
        <taxon>Bacteria</taxon>
        <taxon>Bacillati</taxon>
        <taxon>Bacillota</taxon>
        <taxon>Bacilli</taxon>
        <taxon>Bacillales</taxon>
        <taxon>Paenibacillaceae</taxon>
        <taxon>Paenibacillus</taxon>
    </lineage>
</organism>
<comment type="caution">
    <text evidence="1">The sequence shown here is derived from an EMBL/GenBank/DDBJ whole genome shotgun (WGS) entry which is preliminary data.</text>
</comment>
<keyword evidence="2" id="KW-1185">Reference proteome</keyword>
<dbReference type="EMBL" id="JBHTNZ010000006">
    <property type="protein sequence ID" value="MFD1461203.1"/>
    <property type="molecule type" value="Genomic_DNA"/>
</dbReference>
<dbReference type="Proteomes" id="UP001597340">
    <property type="component" value="Unassembled WGS sequence"/>
</dbReference>
<gene>
    <name evidence="1" type="ORF">ACFQ5D_07055</name>
</gene>
<dbReference type="RefSeq" id="WP_229526133.1">
    <property type="nucleotide sequence ID" value="NZ_JAFFQR010000112.1"/>
</dbReference>
<evidence type="ECO:0008006" key="3">
    <source>
        <dbReference type="Google" id="ProtNLM"/>
    </source>
</evidence>
<proteinExistence type="predicted"/>
<evidence type="ECO:0000313" key="2">
    <source>
        <dbReference type="Proteomes" id="UP001597340"/>
    </source>
</evidence>
<evidence type="ECO:0000313" key="1">
    <source>
        <dbReference type="EMBL" id="MFD1461203.1"/>
    </source>
</evidence>